<evidence type="ECO:0000256" key="6">
    <source>
        <dbReference type="ARBA" id="ARBA00023136"/>
    </source>
</evidence>
<gene>
    <name evidence="8" type="ORF">DTER00134_LOCUS9280</name>
</gene>
<dbReference type="Pfam" id="PF14995">
    <property type="entry name" value="TMEM107"/>
    <property type="match status" value="1"/>
</dbReference>
<evidence type="ECO:0000256" key="2">
    <source>
        <dbReference type="ARBA" id="ARBA00015652"/>
    </source>
</evidence>
<sequence length="149" mass="16685">MYIQVEEVTLPIRFIVFTGHFIAVLAVVFDFDRIVSCITEIDPTKATGSALDSFEESKQQLEGLAYTSVACFCIEYITLFLGVSIFLRHITLYNIIAHLGGLLLTVIFYADCWDIGVFAAFFVVFSLLPMLADLAALLYTSKLAVFIKY</sequence>
<name>A0A7S3VMF2_DUNTE</name>
<protein>
    <recommendedName>
        <fullName evidence="2">Transmembrane protein 107</fullName>
    </recommendedName>
</protein>
<feature type="transmembrane region" description="Helical" evidence="7">
    <location>
        <begin position="63"/>
        <end position="83"/>
    </location>
</feature>
<keyword evidence="4" id="KW-0970">Cilium biogenesis/degradation</keyword>
<evidence type="ECO:0000256" key="4">
    <source>
        <dbReference type="ARBA" id="ARBA00022794"/>
    </source>
</evidence>
<reference evidence="8" key="1">
    <citation type="submission" date="2021-01" db="EMBL/GenBank/DDBJ databases">
        <authorList>
            <person name="Corre E."/>
            <person name="Pelletier E."/>
            <person name="Niang G."/>
            <person name="Scheremetjew M."/>
            <person name="Finn R."/>
            <person name="Kale V."/>
            <person name="Holt S."/>
            <person name="Cochrane G."/>
            <person name="Meng A."/>
            <person name="Brown T."/>
            <person name="Cohen L."/>
        </authorList>
    </citation>
    <scope>NUCLEOTIDE SEQUENCE</scope>
    <source>
        <strain evidence="8">CCMP1320</strain>
    </source>
</reference>
<organism evidence="8">
    <name type="scientific">Dunaliella tertiolecta</name>
    <name type="common">Green alga</name>
    <dbReference type="NCBI Taxonomy" id="3047"/>
    <lineage>
        <taxon>Eukaryota</taxon>
        <taxon>Viridiplantae</taxon>
        <taxon>Chlorophyta</taxon>
        <taxon>core chlorophytes</taxon>
        <taxon>Chlorophyceae</taxon>
        <taxon>CS clade</taxon>
        <taxon>Chlamydomonadales</taxon>
        <taxon>Dunaliellaceae</taxon>
        <taxon>Dunaliella</taxon>
    </lineage>
</organism>
<evidence type="ECO:0000256" key="1">
    <source>
        <dbReference type="ARBA" id="ARBA00004141"/>
    </source>
</evidence>
<evidence type="ECO:0000256" key="7">
    <source>
        <dbReference type="SAM" id="Phobius"/>
    </source>
</evidence>
<keyword evidence="3 7" id="KW-0812">Transmembrane</keyword>
<feature type="transmembrane region" description="Helical" evidence="7">
    <location>
        <begin position="115"/>
        <end position="139"/>
    </location>
</feature>
<dbReference type="GO" id="GO:0036038">
    <property type="term" value="C:MKS complex"/>
    <property type="evidence" value="ECO:0007669"/>
    <property type="project" value="TreeGrafter"/>
</dbReference>
<keyword evidence="5 7" id="KW-1133">Transmembrane helix</keyword>
<dbReference type="PANTHER" id="PTHR34341">
    <property type="entry name" value="TRANSMEMBRANE PROTEIN 107"/>
    <property type="match status" value="1"/>
</dbReference>
<feature type="transmembrane region" description="Helical" evidence="7">
    <location>
        <begin position="12"/>
        <end position="29"/>
    </location>
</feature>
<dbReference type="PANTHER" id="PTHR34341:SF1">
    <property type="entry name" value="TRANSMEMBRANE PROTEIN 107"/>
    <property type="match status" value="1"/>
</dbReference>
<dbReference type="GO" id="GO:1905515">
    <property type="term" value="P:non-motile cilium assembly"/>
    <property type="evidence" value="ECO:0007669"/>
    <property type="project" value="TreeGrafter"/>
</dbReference>
<dbReference type="GO" id="GO:1904491">
    <property type="term" value="P:protein localization to ciliary transition zone"/>
    <property type="evidence" value="ECO:0007669"/>
    <property type="project" value="TreeGrafter"/>
</dbReference>
<evidence type="ECO:0000313" key="8">
    <source>
        <dbReference type="EMBL" id="CAE0494207.1"/>
    </source>
</evidence>
<comment type="subcellular location">
    <subcellularLocation>
        <location evidence="1">Membrane</location>
        <topology evidence="1">Multi-pass membrane protein</topology>
    </subcellularLocation>
</comment>
<proteinExistence type="predicted"/>
<dbReference type="InterPro" id="IPR029248">
    <property type="entry name" value="TMEM107"/>
</dbReference>
<evidence type="ECO:0000256" key="3">
    <source>
        <dbReference type="ARBA" id="ARBA00022692"/>
    </source>
</evidence>
<keyword evidence="6 7" id="KW-0472">Membrane</keyword>
<evidence type="ECO:0000256" key="5">
    <source>
        <dbReference type="ARBA" id="ARBA00022989"/>
    </source>
</evidence>
<dbReference type="GO" id="GO:0016020">
    <property type="term" value="C:membrane"/>
    <property type="evidence" value="ECO:0007669"/>
    <property type="project" value="UniProtKB-SubCell"/>
</dbReference>
<dbReference type="EMBL" id="HBIP01015924">
    <property type="protein sequence ID" value="CAE0494207.1"/>
    <property type="molecule type" value="Transcribed_RNA"/>
</dbReference>
<feature type="transmembrane region" description="Helical" evidence="7">
    <location>
        <begin position="90"/>
        <end position="109"/>
    </location>
</feature>
<dbReference type="AlphaFoldDB" id="A0A7S3VMF2"/>
<accession>A0A7S3VMF2</accession>